<dbReference type="PANTHER" id="PTHR33653:SF1">
    <property type="entry name" value="RIBONUCLEASE VAPC2"/>
    <property type="match status" value="1"/>
</dbReference>
<evidence type="ECO:0000259" key="8">
    <source>
        <dbReference type="Pfam" id="PF01850"/>
    </source>
</evidence>
<evidence type="ECO:0000256" key="6">
    <source>
        <dbReference type="ARBA" id="ARBA00022842"/>
    </source>
</evidence>
<dbReference type="STRING" id="246195.DNO_0277"/>
<proteinExistence type="inferred from homology"/>
<dbReference type="Gene3D" id="3.40.50.1010">
    <property type="entry name" value="5'-nuclease"/>
    <property type="match status" value="1"/>
</dbReference>
<dbReference type="PANTHER" id="PTHR33653">
    <property type="entry name" value="RIBONUCLEASE VAPC2"/>
    <property type="match status" value="1"/>
</dbReference>
<dbReference type="GO" id="GO:0016787">
    <property type="term" value="F:hydrolase activity"/>
    <property type="evidence" value="ECO:0007669"/>
    <property type="project" value="UniProtKB-KW"/>
</dbReference>
<evidence type="ECO:0000313" key="11">
    <source>
        <dbReference type="Proteomes" id="UP000000248"/>
    </source>
</evidence>
<dbReference type="AlphaFoldDB" id="A5EW97"/>
<dbReference type="eggNOG" id="COG1487">
    <property type="taxonomic scope" value="Bacteria"/>
</dbReference>
<feature type="domain" description="PIN" evidence="8">
    <location>
        <begin position="6"/>
        <end position="126"/>
    </location>
</feature>
<gene>
    <name evidence="9" type="primary">vapC1</name>
    <name evidence="10" type="synonym">vapC2</name>
    <name evidence="9" type="ordered locus">DNO_0277</name>
    <name evidence="10" type="ordered locus">DNO_1042</name>
</gene>
<accession>A5EW97</accession>
<evidence type="ECO:0000256" key="3">
    <source>
        <dbReference type="ARBA" id="ARBA00022722"/>
    </source>
</evidence>
<evidence type="ECO:0000256" key="4">
    <source>
        <dbReference type="ARBA" id="ARBA00022723"/>
    </source>
</evidence>
<evidence type="ECO:0000256" key="1">
    <source>
        <dbReference type="ARBA" id="ARBA00001946"/>
    </source>
</evidence>
<dbReference type="KEGG" id="dno:DNO_0277"/>
<evidence type="ECO:0000313" key="9">
    <source>
        <dbReference type="EMBL" id="ABQ13477.1"/>
    </source>
</evidence>
<dbReference type="KEGG" id="dno:DNO_1042"/>
<dbReference type="Pfam" id="PF01850">
    <property type="entry name" value="PIN"/>
    <property type="match status" value="1"/>
</dbReference>
<keyword evidence="3" id="KW-0540">Nuclease</keyword>
<reference evidence="9 11" key="1">
    <citation type="journal article" date="2007" name="Nat. Biotechnol.">
        <title>Genome sequence and identification of candidate vaccine antigens from the animal pathogen Dichelobacter nodosus.</title>
        <authorList>
            <person name="Myers G.S."/>
            <person name="Parker D."/>
            <person name="Al-Hasani K."/>
            <person name="Kennan R.M."/>
            <person name="Seemann T."/>
            <person name="Ren Q."/>
            <person name="Badger J.H."/>
            <person name="Selengut J.D."/>
            <person name="Deboy R.T."/>
            <person name="Tettelin H."/>
            <person name="Boyce J.D."/>
            <person name="McCarl V.P."/>
            <person name="Han X."/>
            <person name="Nelson W.C."/>
            <person name="Madupu R."/>
            <person name="Mohamoud Y."/>
            <person name="Holley T."/>
            <person name="Fedorova N."/>
            <person name="Khouri H."/>
            <person name="Bottomley S.P."/>
            <person name="Whittington R.J."/>
            <person name="Adler B."/>
            <person name="Songer J.G."/>
            <person name="Rood J.I."/>
            <person name="Paulsen I.T."/>
        </authorList>
    </citation>
    <scope>NUCLEOTIDE SEQUENCE [LARGE SCALE GENOMIC DNA]</scope>
    <source>
        <strain evidence="9 11">VCS1703A</strain>
    </source>
</reference>
<sequence>MSIKLMLDTNICIYIINRKPPYIAEKFSRYEIGDIGISNITACELAFGVEKSGSAKNKTALTKFLAPLSILPFDKQAIWHYARIRQSLQNRGTPIGALDMLIASHALALDITLVTNNTKEFERVDGLMLDNWVID</sequence>
<protein>
    <submittedName>
        <fullName evidence="9">Virulence-associated protein VapC1</fullName>
    </submittedName>
    <submittedName>
        <fullName evidence="10">Virulence-associated protein VapC2</fullName>
    </submittedName>
</protein>
<dbReference type="GO" id="GO:0004518">
    <property type="term" value="F:nuclease activity"/>
    <property type="evidence" value="ECO:0007669"/>
    <property type="project" value="UniProtKB-KW"/>
</dbReference>
<dbReference type="GO" id="GO:0046872">
    <property type="term" value="F:metal ion binding"/>
    <property type="evidence" value="ECO:0007669"/>
    <property type="project" value="UniProtKB-KW"/>
</dbReference>
<keyword evidence="11" id="KW-1185">Reference proteome</keyword>
<dbReference type="EMBL" id="CP000513">
    <property type="protein sequence ID" value="ABQ13477.1"/>
    <property type="molecule type" value="Genomic_DNA"/>
</dbReference>
<dbReference type="SUPFAM" id="SSF88723">
    <property type="entry name" value="PIN domain-like"/>
    <property type="match status" value="1"/>
</dbReference>
<evidence type="ECO:0000256" key="7">
    <source>
        <dbReference type="ARBA" id="ARBA00038093"/>
    </source>
</evidence>
<evidence type="ECO:0000256" key="5">
    <source>
        <dbReference type="ARBA" id="ARBA00022801"/>
    </source>
</evidence>
<name>A5EW97_DICNV</name>
<keyword evidence="2" id="KW-1277">Toxin-antitoxin system</keyword>
<dbReference type="InterPro" id="IPR050556">
    <property type="entry name" value="Type_II_TA_system_RNase"/>
</dbReference>
<comment type="cofactor">
    <cofactor evidence="1">
        <name>Mg(2+)</name>
        <dbReference type="ChEBI" id="CHEBI:18420"/>
    </cofactor>
</comment>
<dbReference type="CDD" id="cd09881">
    <property type="entry name" value="PIN_VapC4-5_FitB-like"/>
    <property type="match status" value="1"/>
</dbReference>
<keyword evidence="5" id="KW-0378">Hydrolase</keyword>
<evidence type="ECO:0000256" key="2">
    <source>
        <dbReference type="ARBA" id="ARBA00022649"/>
    </source>
</evidence>
<evidence type="ECO:0000313" key="10">
    <source>
        <dbReference type="EMBL" id="ABQ13901.1"/>
    </source>
</evidence>
<dbReference type="InterPro" id="IPR029060">
    <property type="entry name" value="PIN-like_dom_sf"/>
</dbReference>
<dbReference type="Proteomes" id="UP000000248">
    <property type="component" value="Chromosome"/>
</dbReference>
<dbReference type="InterPro" id="IPR002716">
    <property type="entry name" value="PIN_dom"/>
</dbReference>
<keyword evidence="4" id="KW-0479">Metal-binding</keyword>
<dbReference type="EMBL" id="CP000513">
    <property type="protein sequence ID" value="ABQ13901.1"/>
    <property type="molecule type" value="Genomic_DNA"/>
</dbReference>
<keyword evidence="6" id="KW-0460">Magnesium</keyword>
<organism evidence="9 11">
    <name type="scientific">Dichelobacter nodosus (strain VCS1703A)</name>
    <dbReference type="NCBI Taxonomy" id="246195"/>
    <lineage>
        <taxon>Bacteria</taxon>
        <taxon>Pseudomonadati</taxon>
        <taxon>Pseudomonadota</taxon>
        <taxon>Gammaproteobacteria</taxon>
        <taxon>Cardiobacteriales</taxon>
        <taxon>Cardiobacteriaceae</taxon>
        <taxon>Dichelobacter</taxon>
    </lineage>
</organism>
<comment type="similarity">
    <text evidence="7">Belongs to the PINc/VapC protein family.</text>
</comment>
<dbReference type="HOGENOM" id="CLU_118482_5_3_6"/>